<feature type="transmembrane region" description="Helical" evidence="1">
    <location>
        <begin position="30"/>
        <end position="46"/>
    </location>
</feature>
<dbReference type="Pfam" id="PF09922">
    <property type="entry name" value="LiaF-like_C"/>
    <property type="match status" value="1"/>
</dbReference>
<evidence type="ECO:0000313" key="4">
    <source>
        <dbReference type="EMBL" id="HJE15559.1"/>
    </source>
</evidence>
<feature type="domain" description="Cell wall-active antibiotics response LiaF-like C-terminal" evidence="2">
    <location>
        <begin position="131"/>
        <end position="244"/>
    </location>
</feature>
<dbReference type="Proteomes" id="UP000774947">
    <property type="component" value="Unassembled WGS sequence"/>
</dbReference>
<name>A0A921B432_9LACO</name>
<dbReference type="InterPro" id="IPR047793">
    <property type="entry name" value="LiaF_C"/>
</dbReference>
<dbReference type="EMBL" id="DYXY01000144">
    <property type="protein sequence ID" value="HJE15559.1"/>
    <property type="molecule type" value="Genomic_DNA"/>
</dbReference>
<keyword evidence="1" id="KW-0812">Transmembrane</keyword>
<keyword evidence="1" id="KW-1133">Transmembrane helix</keyword>
<accession>A0A921B432</accession>
<comment type="caution">
    <text evidence="4">The sequence shown here is derived from an EMBL/GenBank/DDBJ whole genome shotgun (WGS) entry which is preliminary data.</text>
</comment>
<dbReference type="NCBIfam" id="NF040535">
    <property type="entry name" value="LiaF_C_term"/>
    <property type="match status" value="1"/>
</dbReference>
<sequence>MRKMLPFLGIVIAASLILLGWQIFSTPSALIFLISGILICLLINKRRQKNKRNSTFLTFLAVFLIVLGLASNQAFWWLMFLLLLFVGIFMPEIFGESGHFFWRKKKYFAPQINPDDQAKKQEDWSISTNKWFGDQNLGNQIYQWHDINLKELAGDTIIDLGNTLLPADRENIVILQKGLGNTRILVPFGTGIYLEHSTFMGEVTFADQRHQLKNQALQIKTPDYQNSQRRIRIVTSQLAGDLEVVFV</sequence>
<evidence type="ECO:0000313" key="5">
    <source>
        <dbReference type="Proteomes" id="UP000774947"/>
    </source>
</evidence>
<dbReference type="RefSeq" id="WP_270330595.1">
    <property type="nucleotide sequence ID" value="NZ_JAQEIC010000003.1"/>
</dbReference>
<dbReference type="Pfam" id="PF24661">
    <property type="entry name" value="DUF7649"/>
    <property type="match status" value="1"/>
</dbReference>
<dbReference type="AlphaFoldDB" id="A0A921B432"/>
<feature type="transmembrane region" description="Helical" evidence="1">
    <location>
        <begin position="53"/>
        <end position="70"/>
    </location>
</feature>
<evidence type="ECO:0000259" key="3">
    <source>
        <dbReference type="Pfam" id="PF24661"/>
    </source>
</evidence>
<feature type="domain" description="DUF7649" evidence="3">
    <location>
        <begin position="5"/>
        <end position="88"/>
    </location>
</feature>
<evidence type="ECO:0000259" key="2">
    <source>
        <dbReference type="Pfam" id="PF09922"/>
    </source>
</evidence>
<dbReference type="InterPro" id="IPR024425">
    <property type="entry name" value="LiaF-like_C"/>
</dbReference>
<feature type="transmembrane region" description="Helical" evidence="1">
    <location>
        <begin position="7"/>
        <end position="24"/>
    </location>
</feature>
<dbReference type="PIRSF" id="PIRSF031509">
    <property type="entry name" value="Cell_wall_LiaF/YvqF"/>
    <property type="match status" value="1"/>
</dbReference>
<dbReference type="InterPro" id="IPR056066">
    <property type="entry name" value="DUF7649"/>
</dbReference>
<gene>
    <name evidence="4" type="primary">liaF</name>
    <name evidence="4" type="ORF">K8W17_05730</name>
</gene>
<proteinExistence type="predicted"/>
<dbReference type="GO" id="GO:0016020">
    <property type="term" value="C:membrane"/>
    <property type="evidence" value="ECO:0007669"/>
    <property type="project" value="InterPro"/>
</dbReference>
<reference evidence="4" key="2">
    <citation type="submission" date="2021-09" db="EMBL/GenBank/DDBJ databases">
        <authorList>
            <person name="Gilroy R."/>
        </authorList>
    </citation>
    <scope>NUCLEOTIDE SEQUENCE</scope>
    <source>
        <strain evidence="4">CHK173-2119</strain>
    </source>
</reference>
<protein>
    <submittedName>
        <fullName evidence="4">Cell wall-active antibiotics response protein LiaF</fullName>
    </submittedName>
</protein>
<evidence type="ECO:0000256" key="1">
    <source>
        <dbReference type="SAM" id="Phobius"/>
    </source>
</evidence>
<keyword evidence="1" id="KW-0472">Membrane</keyword>
<dbReference type="InterPro" id="IPR016975">
    <property type="entry name" value="Cell_wall_LiaF"/>
</dbReference>
<organism evidence="4 5">
    <name type="scientific">Lapidilactobacillus dextrinicus</name>
    <dbReference type="NCBI Taxonomy" id="51664"/>
    <lineage>
        <taxon>Bacteria</taxon>
        <taxon>Bacillati</taxon>
        <taxon>Bacillota</taxon>
        <taxon>Bacilli</taxon>
        <taxon>Lactobacillales</taxon>
        <taxon>Lactobacillaceae</taxon>
        <taxon>Lapidilactobacillus</taxon>
    </lineage>
</organism>
<reference evidence="4" key="1">
    <citation type="journal article" date="2021" name="PeerJ">
        <title>Extensive microbial diversity within the chicken gut microbiome revealed by metagenomics and culture.</title>
        <authorList>
            <person name="Gilroy R."/>
            <person name="Ravi A."/>
            <person name="Getino M."/>
            <person name="Pursley I."/>
            <person name="Horton D.L."/>
            <person name="Alikhan N.F."/>
            <person name="Baker D."/>
            <person name="Gharbi K."/>
            <person name="Hall N."/>
            <person name="Watson M."/>
            <person name="Adriaenssens E.M."/>
            <person name="Foster-Nyarko E."/>
            <person name="Jarju S."/>
            <person name="Secka A."/>
            <person name="Antonio M."/>
            <person name="Oren A."/>
            <person name="Chaudhuri R.R."/>
            <person name="La Ragione R."/>
            <person name="Hildebrand F."/>
            <person name="Pallen M.J."/>
        </authorList>
    </citation>
    <scope>NUCLEOTIDE SEQUENCE</scope>
    <source>
        <strain evidence="4">CHK173-2119</strain>
    </source>
</reference>